<dbReference type="InterPro" id="IPR013216">
    <property type="entry name" value="Methyltransf_11"/>
</dbReference>
<sequence>MPNYRIYPEQAATGIYRDALKAELLSHYEESELGTYPLSHPVVTSYKARVLGAETPASDFADWTLPIIKEFGPREKCLSLGSGVGQVERYMINNGFTESFDSIELNPEHVRATIHRDDRVGAIVGDLNFVNLPENHYDFILCHSILHHLINLEHVLEQVNNALTPGGICLIYGKRRLECMLTWVVFFGVSGFGIPGGWCLVACGLFSSAVGRVDWNHFDHLPLKVSQVTWVRFSNRLGHRALLCVDEPQSVNKTRLSQNLSFRIAS</sequence>
<dbReference type="GO" id="GO:0032259">
    <property type="term" value="P:methylation"/>
    <property type="evidence" value="ECO:0007669"/>
    <property type="project" value="UniProtKB-KW"/>
</dbReference>
<dbReference type="RefSeq" id="WP_146509841.1">
    <property type="nucleotide sequence ID" value="NZ_SIHI01000001.1"/>
</dbReference>
<keyword evidence="3" id="KW-0808">Transferase</keyword>
<reference evidence="3 4" key="1">
    <citation type="submission" date="2019-02" db="EMBL/GenBank/DDBJ databases">
        <title>Deep-cultivation of Planctomycetes and their phenomic and genomic characterization uncovers novel biology.</title>
        <authorList>
            <person name="Wiegand S."/>
            <person name="Jogler M."/>
            <person name="Boedeker C."/>
            <person name="Pinto D."/>
            <person name="Vollmers J."/>
            <person name="Rivas-Marin E."/>
            <person name="Kohn T."/>
            <person name="Peeters S.H."/>
            <person name="Heuer A."/>
            <person name="Rast P."/>
            <person name="Oberbeckmann S."/>
            <person name="Bunk B."/>
            <person name="Jeske O."/>
            <person name="Meyerdierks A."/>
            <person name="Storesund J.E."/>
            <person name="Kallscheuer N."/>
            <person name="Luecker S."/>
            <person name="Lage O.M."/>
            <person name="Pohl T."/>
            <person name="Merkel B.J."/>
            <person name="Hornburger P."/>
            <person name="Mueller R.-W."/>
            <person name="Bruemmer F."/>
            <person name="Labrenz M."/>
            <person name="Spormann A.M."/>
            <person name="Op Den Camp H."/>
            <person name="Overmann J."/>
            <person name="Amann R."/>
            <person name="Jetten M.S.M."/>
            <person name="Mascher T."/>
            <person name="Medema M.H."/>
            <person name="Devos D.P."/>
            <person name="Kaster A.-K."/>
            <person name="Ovreas L."/>
            <person name="Rohde M."/>
            <person name="Galperin M.Y."/>
            <person name="Jogler C."/>
        </authorList>
    </citation>
    <scope>NUCLEOTIDE SEQUENCE [LARGE SCALE GENOMIC DNA]</scope>
    <source>
        <strain evidence="3 4">KOR42</strain>
    </source>
</reference>
<dbReference type="InterPro" id="IPR029063">
    <property type="entry name" value="SAM-dependent_MTases_sf"/>
</dbReference>
<feature type="domain" description="Methyltransferase type 11" evidence="2">
    <location>
        <begin position="78"/>
        <end position="171"/>
    </location>
</feature>
<keyword evidence="1" id="KW-1133">Transmembrane helix</keyword>
<protein>
    <submittedName>
        <fullName evidence="3">Methyltransferase domain protein</fullName>
    </submittedName>
</protein>
<dbReference type="OrthoDB" id="272052at2"/>
<dbReference type="Gene3D" id="3.40.50.150">
    <property type="entry name" value="Vaccinia Virus protein VP39"/>
    <property type="match status" value="1"/>
</dbReference>
<keyword evidence="1" id="KW-0472">Membrane</keyword>
<dbReference type="Proteomes" id="UP000317243">
    <property type="component" value="Unassembled WGS sequence"/>
</dbReference>
<evidence type="ECO:0000259" key="2">
    <source>
        <dbReference type="Pfam" id="PF08241"/>
    </source>
</evidence>
<dbReference type="CDD" id="cd02440">
    <property type="entry name" value="AdoMet_MTases"/>
    <property type="match status" value="1"/>
</dbReference>
<evidence type="ECO:0000313" key="4">
    <source>
        <dbReference type="Proteomes" id="UP000317243"/>
    </source>
</evidence>
<dbReference type="EMBL" id="SIHI01000001">
    <property type="protein sequence ID" value="TWT59061.1"/>
    <property type="molecule type" value="Genomic_DNA"/>
</dbReference>
<comment type="caution">
    <text evidence="3">The sequence shown here is derived from an EMBL/GenBank/DDBJ whole genome shotgun (WGS) entry which is preliminary data.</text>
</comment>
<keyword evidence="4" id="KW-1185">Reference proteome</keyword>
<gene>
    <name evidence="3" type="ORF">KOR42_24500</name>
</gene>
<evidence type="ECO:0000256" key="1">
    <source>
        <dbReference type="SAM" id="Phobius"/>
    </source>
</evidence>
<evidence type="ECO:0000313" key="3">
    <source>
        <dbReference type="EMBL" id="TWT59061.1"/>
    </source>
</evidence>
<organism evidence="3 4">
    <name type="scientific">Thalassoglobus neptunius</name>
    <dbReference type="NCBI Taxonomy" id="1938619"/>
    <lineage>
        <taxon>Bacteria</taxon>
        <taxon>Pseudomonadati</taxon>
        <taxon>Planctomycetota</taxon>
        <taxon>Planctomycetia</taxon>
        <taxon>Planctomycetales</taxon>
        <taxon>Planctomycetaceae</taxon>
        <taxon>Thalassoglobus</taxon>
    </lineage>
</organism>
<proteinExistence type="predicted"/>
<feature type="transmembrane region" description="Helical" evidence="1">
    <location>
        <begin position="180"/>
        <end position="206"/>
    </location>
</feature>
<dbReference type="GO" id="GO:0008757">
    <property type="term" value="F:S-adenosylmethionine-dependent methyltransferase activity"/>
    <property type="evidence" value="ECO:0007669"/>
    <property type="project" value="InterPro"/>
</dbReference>
<dbReference type="SUPFAM" id="SSF53335">
    <property type="entry name" value="S-adenosyl-L-methionine-dependent methyltransferases"/>
    <property type="match status" value="1"/>
</dbReference>
<keyword evidence="1" id="KW-0812">Transmembrane</keyword>
<dbReference type="Pfam" id="PF08241">
    <property type="entry name" value="Methyltransf_11"/>
    <property type="match status" value="1"/>
</dbReference>
<accession>A0A5C5X9J3</accession>
<dbReference type="AlphaFoldDB" id="A0A5C5X9J3"/>
<name>A0A5C5X9J3_9PLAN</name>
<keyword evidence="3" id="KW-0489">Methyltransferase</keyword>